<evidence type="ECO:0000256" key="7">
    <source>
        <dbReference type="ARBA" id="ARBA00023128"/>
    </source>
</evidence>
<evidence type="ECO:0000256" key="1">
    <source>
        <dbReference type="ARBA" id="ARBA00004225"/>
    </source>
</evidence>
<keyword evidence="7" id="KW-0496">Mitochondrion</keyword>
<keyword evidence="6" id="KW-1133">Transmembrane helix</keyword>
<keyword evidence="8" id="KW-0472">Membrane</keyword>
<reference evidence="9" key="1">
    <citation type="submission" date="2021-02" db="EMBL/GenBank/DDBJ databases">
        <title>Psilocybe cubensis genome.</title>
        <authorList>
            <person name="Mckernan K.J."/>
            <person name="Crawford S."/>
            <person name="Trippe A."/>
            <person name="Kane L.T."/>
            <person name="Mclaughlin S."/>
        </authorList>
    </citation>
    <scope>NUCLEOTIDE SEQUENCE [LARGE SCALE GENOMIC DNA]</scope>
    <source>
        <strain evidence="9">MGC-MH-2018</strain>
    </source>
</reference>
<sequence length="349" mass="38177">MKAWSAQAAIARTLSRSVALYFARPVRLFRPAKVNGWQTLKNLAAQQGSALSHQYLVSLVKNQGILVIPKHFVPPMIINAILGTILWTSYGEASKGLEPHLKNHSILNTALSGAIAGACQAVAAAPADNVRLLLEHGFGGHTWSCAWKEVFKNASTTQSRPARLQDVRQLRGWLQDVGQMAGRGWNGWGWGVAKDTLGFSAFFLIFELSRRAGSTAKDVYVNLFSNATNQEYNGVIKKQIPAVINGVVLVSGGVIAGLTYEFIGRPFDVARRAIYLERLEKSHRMDSSYAILKRKIIKDSASSFFKASGLPADLTATSTRTKQFLRTIGRVGPWGVGFLVWEAYSSGLN</sequence>
<dbReference type="InterPro" id="IPR023395">
    <property type="entry name" value="MCP_dom_sf"/>
</dbReference>
<dbReference type="SUPFAM" id="SSF103506">
    <property type="entry name" value="Mitochondrial carrier"/>
    <property type="match status" value="1"/>
</dbReference>
<gene>
    <name evidence="9" type="ORF">JR316_003644</name>
</gene>
<evidence type="ECO:0000256" key="8">
    <source>
        <dbReference type="ARBA" id="ARBA00023136"/>
    </source>
</evidence>
<comment type="subcellular location">
    <subcellularLocation>
        <location evidence="1">Mitochondrion membrane</location>
        <topology evidence="1">Multi-pass membrane protein</topology>
    </subcellularLocation>
</comment>
<dbReference type="GO" id="GO:0000064">
    <property type="term" value="F:L-ornithine transmembrane transporter activity"/>
    <property type="evidence" value="ECO:0007669"/>
    <property type="project" value="TreeGrafter"/>
</dbReference>
<dbReference type="Gene3D" id="1.50.40.10">
    <property type="entry name" value="Mitochondrial carrier domain"/>
    <property type="match status" value="1"/>
</dbReference>
<comment type="caution">
    <text evidence="9">The sequence shown here is derived from an EMBL/GenBank/DDBJ whole genome shotgun (WGS) entry which is preliminary data.</text>
</comment>
<keyword evidence="4" id="KW-0812">Transmembrane</keyword>
<dbReference type="GO" id="GO:1990575">
    <property type="term" value="P:mitochondrial L-ornithine transmembrane transport"/>
    <property type="evidence" value="ECO:0007669"/>
    <property type="project" value="TreeGrafter"/>
</dbReference>
<evidence type="ECO:0000256" key="6">
    <source>
        <dbReference type="ARBA" id="ARBA00022989"/>
    </source>
</evidence>
<evidence type="ECO:0000256" key="5">
    <source>
        <dbReference type="ARBA" id="ARBA00022737"/>
    </source>
</evidence>
<evidence type="ECO:0000256" key="3">
    <source>
        <dbReference type="ARBA" id="ARBA00022448"/>
    </source>
</evidence>
<dbReference type="PANTHER" id="PTHR45624:SF52">
    <property type="entry name" value="MITOCHONDRIAL CARRIER"/>
    <property type="match status" value="1"/>
</dbReference>
<proteinExistence type="inferred from homology"/>
<protein>
    <submittedName>
        <fullName evidence="9">Uncharacterized protein</fullName>
    </submittedName>
</protein>
<dbReference type="InterPro" id="IPR050567">
    <property type="entry name" value="Mitochondrial_Carrier"/>
</dbReference>
<dbReference type="PANTHER" id="PTHR45624">
    <property type="entry name" value="MITOCHONDRIAL BASIC AMINO ACIDS TRANSPORTER-RELATED"/>
    <property type="match status" value="1"/>
</dbReference>
<dbReference type="AlphaFoldDB" id="A0A8H8CM50"/>
<evidence type="ECO:0000313" key="9">
    <source>
        <dbReference type="EMBL" id="KAG5171557.1"/>
    </source>
</evidence>
<evidence type="ECO:0000256" key="4">
    <source>
        <dbReference type="ARBA" id="ARBA00022692"/>
    </source>
</evidence>
<comment type="similarity">
    <text evidence="2">Belongs to the mitochondrial carrier (TC 2.A.29) family.</text>
</comment>
<dbReference type="EMBL" id="JAFIQS010000003">
    <property type="protein sequence ID" value="KAG5171557.1"/>
    <property type="molecule type" value="Genomic_DNA"/>
</dbReference>
<dbReference type="GO" id="GO:0031966">
    <property type="term" value="C:mitochondrial membrane"/>
    <property type="evidence" value="ECO:0007669"/>
    <property type="project" value="UniProtKB-SubCell"/>
</dbReference>
<accession>A0A8H8CM50</accession>
<evidence type="ECO:0000256" key="2">
    <source>
        <dbReference type="ARBA" id="ARBA00006375"/>
    </source>
</evidence>
<keyword evidence="5" id="KW-0677">Repeat</keyword>
<organism evidence="9">
    <name type="scientific">Psilocybe cubensis</name>
    <name type="common">Psychedelic mushroom</name>
    <name type="synonym">Stropharia cubensis</name>
    <dbReference type="NCBI Taxonomy" id="181762"/>
    <lineage>
        <taxon>Eukaryota</taxon>
        <taxon>Fungi</taxon>
        <taxon>Dikarya</taxon>
        <taxon>Basidiomycota</taxon>
        <taxon>Agaricomycotina</taxon>
        <taxon>Agaricomycetes</taxon>
        <taxon>Agaricomycetidae</taxon>
        <taxon>Agaricales</taxon>
        <taxon>Agaricineae</taxon>
        <taxon>Strophariaceae</taxon>
        <taxon>Psilocybe</taxon>
    </lineage>
</organism>
<name>A0A8H8CM50_PSICU</name>
<keyword evidence="3" id="KW-0813">Transport</keyword>